<gene>
    <name evidence="2" type="ORF">CANTADRAFT_49317</name>
</gene>
<sequence>MPESDTTTTQEAPLPQEQQTLMSLARLILNPDGKDPRIDQYITSTFSYILGALYKMTTSSDREATAKEIADDLNRRFESWVAEREKKEKDAQAAAPASTEPEASKDQPKIEEVD</sequence>
<evidence type="ECO:0000313" key="3">
    <source>
        <dbReference type="Proteomes" id="UP000094285"/>
    </source>
</evidence>
<protein>
    <submittedName>
        <fullName evidence="2">Uncharacterized protein</fullName>
    </submittedName>
</protein>
<dbReference type="Proteomes" id="UP000094285">
    <property type="component" value="Unassembled WGS sequence"/>
</dbReference>
<feature type="compositionally biased region" description="Basic and acidic residues" evidence="1">
    <location>
        <begin position="102"/>
        <end position="114"/>
    </location>
</feature>
<feature type="region of interest" description="Disordered" evidence="1">
    <location>
        <begin position="83"/>
        <end position="114"/>
    </location>
</feature>
<evidence type="ECO:0000256" key="1">
    <source>
        <dbReference type="SAM" id="MobiDB-lite"/>
    </source>
</evidence>
<dbReference type="RefSeq" id="XP_020064967.1">
    <property type="nucleotide sequence ID" value="XM_020209692.1"/>
</dbReference>
<name>A0A1E4SK04_9ASCO</name>
<evidence type="ECO:0000313" key="2">
    <source>
        <dbReference type="EMBL" id="ODV79845.1"/>
    </source>
</evidence>
<keyword evidence="3" id="KW-1185">Reference proteome</keyword>
<proteinExistence type="predicted"/>
<reference evidence="3" key="1">
    <citation type="submission" date="2016-05" db="EMBL/GenBank/DDBJ databases">
        <title>Comparative genomics of biotechnologically important yeasts.</title>
        <authorList>
            <consortium name="DOE Joint Genome Institute"/>
            <person name="Riley R."/>
            <person name="Haridas S."/>
            <person name="Wolfe K.H."/>
            <person name="Lopes M.R."/>
            <person name="Hittinger C.T."/>
            <person name="Goker M."/>
            <person name="Salamov A."/>
            <person name="Wisecaver J."/>
            <person name="Long T.M."/>
            <person name="Aerts A.L."/>
            <person name="Barry K."/>
            <person name="Choi C."/>
            <person name="Clum A."/>
            <person name="Coughlan A.Y."/>
            <person name="Deshpande S."/>
            <person name="Douglass A.P."/>
            <person name="Hanson S.J."/>
            <person name="Klenk H.-P."/>
            <person name="Labutti K."/>
            <person name="Lapidus A."/>
            <person name="Lindquist E."/>
            <person name="Lipzen A."/>
            <person name="Meier-Kolthoff J.P."/>
            <person name="Ohm R.A."/>
            <person name="Otillar R.P."/>
            <person name="Pangilinan J."/>
            <person name="Peng Y."/>
            <person name="Rokas A."/>
            <person name="Rosa C.A."/>
            <person name="Scheuner C."/>
            <person name="Sibirny A.A."/>
            <person name="Slot J.C."/>
            <person name="Stielow J.B."/>
            <person name="Sun H."/>
            <person name="Kurtzman C.P."/>
            <person name="Blackwell M."/>
            <person name="Grigoriev I.V."/>
            <person name="Jeffries T.W."/>
        </authorList>
    </citation>
    <scope>NUCLEOTIDE SEQUENCE [LARGE SCALE GENOMIC DNA]</scope>
    <source>
        <strain evidence="3">NRRL Y-17324</strain>
    </source>
</reference>
<organism evidence="2 3">
    <name type="scientific">Suhomyces tanzawaensis NRRL Y-17324</name>
    <dbReference type="NCBI Taxonomy" id="984487"/>
    <lineage>
        <taxon>Eukaryota</taxon>
        <taxon>Fungi</taxon>
        <taxon>Dikarya</taxon>
        <taxon>Ascomycota</taxon>
        <taxon>Saccharomycotina</taxon>
        <taxon>Pichiomycetes</taxon>
        <taxon>Debaryomycetaceae</taxon>
        <taxon>Suhomyces</taxon>
    </lineage>
</organism>
<accession>A0A1E4SK04</accession>
<dbReference type="GeneID" id="30983828"/>
<dbReference type="AlphaFoldDB" id="A0A1E4SK04"/>
<dbReference type="OrthoDB" id="4094421at2759"/>
<dbReference type="EMBL" id="KV453911">
    <property type="protein sequence ID" value="ODV79845.1"/>
    <property type="molecule type" value="Genomic_DNA"/>
</dbReference>
<feature type="compositionally biased region" description="Low complexity" evidence="1">
    <location>
        <begin position="92"/>
        <end position="101"/>
    </location>
</feature>